<reference evidence="7 8" key="1">
    <citation type="submission" date="2019-10" db="EMBL/GenBank/DDBJ databases">
        <title>Streptomyces smaragdinus sp. nov. and Streptomyces fabii sp. nov., isolated from the gut of fungus growing-termite Macrotermes natalensis.</title>
        <authorList>
            <person name="Schwitalla J."/>
            <person name="Benndorf R."/>
            <person name="Martin K."/>
            <person name="De Beer W."/>
            <person name="Kaster A.-K."/>
            <person name="Vollmers J."/>
            <person name="Poulsen M."/>
            <person name="Beemelmanns C."/>
        </authorList>
    </citation>
    <scope>NUCLEOTIDE SEQUENCE [LARGE SCALE GENOMIC DNA]</scope>
    <source>
        <strain evidence="7 8">RB5</strain>
    </source>
</reference>
<keyword evidence="8" id="KW-1185">Reference proteome</keyword>
<dbReference type="InterPro" id="IPR015815">
    <property type="entry name" value="HIBADH-related"/>
</dbReference>
<feature type="domain" description="3-hydroxyisobutyrate dehydrogenase-like NAD-binding" evidence="6">
    <location>
        <begin position="157"/>
        <end position="266"/>
    </location>
</feature>
<dbReference type="SUPFAM" id="SSF48179">
    <property type="entry name" value="6-phosphogluconate dehydrogenase C-terminal domain-like"/>
    <property type="match status" value="1"/>
</dbReference>
<dbReference type="GO" id="GO:0051287">
    <property type="term" value="F:NAD binding"/>
    <property type="evidence" value="ECO:0007669"/>
    <property type="project" value="InterPro"/>
</dbReference>
<keyword evidence="2 7" id="KW-0560">Oxidoreductase</keyword>
<dbReference type="PIRSF" id="PIRSF000103">
    <property type="entry name" value="HIBADH"/>
    <property type="match status" value="1"/>
</dbReference>
<dbReference type="RefSeq" id="WP_323378585.1">
    <property type="nucleotide sequence ID" value="NZ_WEGJ01000032.1"/>
</dbReference>
<protein>
    <submittedName>
        <fullName evidence="7">3-sulfolactaldehyde reductase</fullName>
        <ecNumber evidence="7">1.1.1.373</ecNumber>
    </submittedName>
</protein>
<keyword evidence="3" id="KW-0520">NAD</keyword>
<dbReference type="InterPro" id="IPR006115">
    <property type="entry name" value="6PGDH_NADP-bd"/>
</dbReference>
<dbReference type="AlphaFoldDB" id="A0A7K0CRH5"/>
<comment type="caution">
    <text evidence="7">The sequence shown here is derived from an EMBL/GenBank/DDBJ whole genome shotgun (WGS) entry which is preliminary data.</text>
</comment>
<evidence type="ECO:0000256" key="3">
    <source>
        <dbReference type="ARBA" id="ARBA00023027"/>
    </source>
</evidence>
<dbReference type="PROSITE" id="PS00895">
    <property type="entry name" value="3_HYDROXYISOBUT_DH"/>
    <property type="match status" value="1"/>
</dbReference>
<dbReference type="Gene3D" id="3.40.50.720">
    <property type="entry name" value="NAD(P)-binding Rossmann-like Domain"/>
    <property type="match status" value="1"/>
</dbReference>
<dbReference type="InterPro" id="IPR036291">
    <property type="entry name" value="NAD(P)-bd_dom_sf"/>
</dbReference>
<proteinExistence type="inferred from homology"/>
<evidence type="ECO:0000256" key="1">
    <source>
        <dbReference type="ARBA" id="ARBA00009080"/>
    </source>
</evidence>
<feature type="active site" evidence="4">
    <location>
        <position position="163"/>
    </location>
</feature>
<dbReference type="GO" id="GO:0016054">
    <property type="term" value="P:organic acid catabolic process"/>
    <property type="evidence" value="ECO:0007669"/>
    <property type="project" value="UniProtKB-ARBA"/>
</dbReference>
<sequence>MTEIAFLGLGSMGLPMARRLLDAGHRLTVWNRTAARADPLVAAGARSARTPAEAVGGAGVVITMLADAAAVDAVLADAAPALGAGTTVVDMSTIGPGAVRDLAARLPAGVALVDAPVMGSTPRAAAGELTILAGGDADAVEPVLAVLGTVTRCGPPGSGAALKLVVNTAVISAVTAVAEALALADVLGVGGEQARALLGAGPLSGVTARATDTVSHFGLALAAKDLGLAEDAARGLRVVAAAREQLLGAAGAEGSDADLSAVVRHLTTTI</sequence>
<dbReference type="Gene3D" id="1.10.1040.10">
    <property type="entry name" value="N-(1-d-carboxylethyl)-l-norvaline Dehydrogenase, domain 2"/>
    <property type="match status" value="1"/>
</dbReference>
<dbReference type="GO" id="GO:0061596">
    <property type="term" value="F:3-sulfolactaldehyde reductase activity"/>
    <property type="evidence" value="ECO:0007669"/>
    <property type="project" value="UniProtKB-EC"/>
</dbReference>
<dbReference type="GO" id="GO:0050661">
    <property type="term" value="F:NADP binding"/>
    <property type="evidence" value="ECO:0007669"/>
    <property type="project" value="InterPro"/>
</dbReference>
<dbReference type="Pfam" id="PF14833">
    <property type="entry name" value="NAD_binding_11"/>
    <property type="match status" value="1"/>
</dbReference>
<name>A0A7K0CRH5_9ACTN</name>
<dbReference type="Proteomes" id="UP000466345">
    <property type="component" value="Unassembled WGS sequence"/>
</dbReference>
<dbReference type="InterPro" id="IPR051265">
    <property type="entry name" value="HIBADH-related_NP60_sf"/>
</dbReference>
<dbReference type="InterPro" id="IPR008927">
    <property type="entry name" value="6-PGluconate_DH-like_C_sf"/>
</dbReference>
<evidence type="ECO:0000259" key="6">
    <source>
        <dbReference type="Pfam" id="PF14833"/>
    </source>
</evidence>
<gene>
    <name evidence="7" type="primary">yihU_2</name>
    <name evidence="7" type="ORF">SRB5_55330</name>
</gene>
<dbReference type="SUPFAM" id="SSF51735">
    <property type="entry name" value="NAD(P)-binding Rossmann-fold domains"/>
    <property type="match status" value="1"/>
</dbReference>
<evidence type="ECO:0000313" key="8">
    <source>
        <dbReference type="Proteomes" id="UP000466345"/>
    </source>
</evidence>
<evidence type="ECO:0000259" key="5">
    <source>
        <dbReference type="Pfam" id="PF03446"/>
    </source>
</evidence>
<comment type="similarity">
    <text evidence="1">Belongs to the HIBADH-related family.</text>
</comment>
<dbReference type="PANTHER" id="PTHR43580:SF2">
    <property type="entry name" value="CYTOKINE-LIKE NUCLEAR FACTOR N-PAC"/>
    <property type="match status" value="1"/>
</dbReference>
<organism evidence="7 8">
    <name type="scientific">Streptomyces smaragdinus</name>
    <dbReference type="NCBI Taxonomy" id="2585196"/>
    <lineage>
        <taxon>Bacteria</taxon>
        <taxon>Bacillati</taxon>
        <taxon>Actinomycetota</taxon>
        <taxon>Actinomycetes</taxon>
        <taxon>Kitasatosporales</taxon>
        <taxon>Streptomycetaceae</taxon>
        <taxon>Streptomyces</taxon>
    </lineage>
</organism>
<evidence type="ECO:0000256" key="4">
    <source>
        <dbReference type="PIRSR" id="PIRSR000103-1"/>
    </source>
</evidence>
<dbReference type="Pfam" id="PF03446">
    <property type="entry name" value="NAD_binding_2"/>
    <property type="match status" value="1"/>
</dbReference>
<dbReference type="PANTHER" id="PTHR43580">
    <property type="entry name" value="OXIDOREDUCTASE GLYR1-RELATED"/>
    <property type="match status" value="1"/>
</dbReference>
<accession>A0A7K0CRH5</accession>
<dbReference type="EMBL" id="WEGJ01000032">
    <property type="protein sequence ID" value="MQY15354.1"/>
    <property type="molecule type" value="Genomic_DNA"/>
</dbReference>
<evidence type="ECO:0000313" key="7">
    <source>
        <dbReference type="EMBL" id="MQY15354.1"/>
    </source>
</evidence>
<dbReference type="InterPro" id="IPR029154">
    <property type="entry name" value="HIBADH-like_NADP-bd"/>
</dbReference>
<dbReference type="InterPro" id="IPR002204">
    <property type="entry name" value="3-OH-isobutyrate_DH-rel_CS"/>
</dbReference>
<evidence type="ECO:0000256" key="2">
    <source>
        <dbReference type="ARBA" id="ARBA00023002"/>
    </source>
</evidence>
<dbReference type="EC" id="1.1.1.373" evidence="7"/>
<feature type="domain" description="6-phosphogluconate dehydrogenase NADP-binding" evidence="5">
    <location>
        <begin position="3"/>
        <end position="153"/>
    </location>
</feature>
<dbReference type="InterPro" id="IPR013328">
    <property type="entry name" value="6PGD_dom2"/>
</dbReference>